<protein>
    <recommendedName>
        <fullName evidence="5">DUF4148 domain-containing protein</fullName>
    </recommendedName>
</protein>
<evidence type="ECO:0008006" key="5">
    <source>
        <dbReference type="Google" id="ProtNLM"/>
    </source>
</evidence>
<comment type="caution">
    <text evidence="3">The sequence shown here is derived from an EMBL/GenBank/DDBJ whole genome shotgun (WGS) entry which is preliminary data.</text>
</comment>
<dbReference type="InterPro" id="IPR025421">
    <property type="entry name" value="DUF4148"/>
</dbReference>
<evidence type="ECO:0000256" key="2">
    <source>
        <dbReference type="SAM" id="SignalP"/>
    </source>
</evidence>
<sequence length="106" mass="10646">MKSRMLVALVVAGALAAPAVAHADAQVLSRAQVRAELAGLRAAGYDPSRGEDASYPTDILAAEARIAAQRDAGANAVSYGGGNPAGASEAGAHKAARRLDHDSLTP</sequence>
<evidence type="ECO:0000256" key="1">
    <source>
        <dbReference type="SAM" id="MobiDB-lite"/>
    </source>
</evidence>
<feature type="chain" id="PRO_5007126742" description="DUF4148 domain-containing protein" evidence="2">
    <location>
        <begin position="24"/>
        <end position="106"/>
    </location>
</feature>
<dbReference type="Proteomes" id="UP000068603">
    <property type="component" value="Unassembled WGS sequence"/>
</dbReference>
<feature type="region of interest" description="Disordered" evidence="1">
    <location>
        <begin position="78"/>
        <end position="106"/>
    </location>
</feature>
<feature type="signal peptide" evidence="2">
    <location>
        <begin position="1"/>
        <end position="23"/>
    </location>
</feature>
<keyword evidence="2" id="KW-0732">Signal</keyword>
<name>A0A106NQP7_9BURK</name>
<reference evidence="3 4" key="1">
    <citation type="submission" date="2015-11" db="EMBL/GenBank/DDBJ databases">
        <title>Expanding the genomic diversity of Burkholderia species for the development of highly accurate diagnostics.</title>
        <authorList>
            <person name="Sahl J."/>
            <person name="Keim P."/>
            <person name="Wagner D."/>
        </authorList>
    </citation>
    <scope>NUCLEOTIDE SEQUENCE [LARGE SCALE GENOMIC DNA]</scope>
    <source>
        <strain evidence="3 4">MSMB1960WGS</strain>
    </source>
</reference>
<dbReference type="Pfam" id="PF13663">
    <property type="entry name" value="DUF4148"/>
    <property type="match status" value="1"/>
</dbReference>
<proteinExistence type="predicted"/>
<feature type="compositionally biased region" description="Basic and acidic residues" evidence="1">
    <location>
        <begin position="97"/>
        <end position="106"/>
    </location>
</feature>
<dbReference type="STRING" id="1503054.WT74_20890"/>
<organism evidence="3">
    <name type="scientific">Burkholderia stagnalis</name>
    <dbReference type="NCBI Taxonomy" id="1503054"/>
    <lineage>
        <taxon>Bacteria</taxon>
        <taxon>Pseudomonadati</taxon>
        <taxon>Pseudomonadota</taxon>
        <taxon>Betaproteobacteria</taxon>
        <taxon>Burkholderiales</taxon>
        <taxon>Burkholderiaceae</taxon>
        <taxon>Burkholderia</taxon>
        <taxon>Burkholderia cepacia complex</taxon>
    </lineage>
</organism>
<dbReference type="EMBL" id="LPHB01000029">
    <property type="protein sequence ID" value="KWA65341.1"/>
    <property type="molecule type" value="Genomic_DNA"/>
</dbReference>
<gene>
    <name evidence="3" type="ORF">WT44_08420</name>
</gene>
<accession>A0A106NQP7</accession>
<evidence type="ECO:0000313" key="3">
    <source>
        <dbReference type="EMBL" id="KWA65341.1"/>
    </source>
</evidence>
<dbReference type="AlphaFoldDB" id="A0A106NQP7"/>
<dbReference type="RefSeq" id="WP_060149541.1">
    <property type="nucleotide sequence ID" value="NZ_LPGD01000057.1"/>
</dbReference>
<evidence type="ECO:0000313" key="4">
    <source>
        <dbReference type="Proteomes" id="UP000068603"/>
    </source>
</evidence>